<dbReference type="AlphaFoldDB" id="A1U0R9"/>
<dbReference type="Proteomes" id="UP000000998">
    <property type="component" value="Chromosome"/>
</dbReference>
<name>A1U0R9_MARN8</name>
<gene>
    <name evidence="4" type="ordered locus">Maqu_1504</name>
</gene>
<feature type="coiled-coil region" evidence="1">
    <location>
        <begin position="111"/>
        <end position="138"/>
    </location>
</feature>
<evidence type="ECO:0000259" key="3">
    <source>
        <dbReference type="Pfam" id="PF13362"/>
    </source>
</evidence>
<protein>
    <recommendedName>
        <fullName evidence="3">Toprim domain-containing protein</fullName>
    </recommendedName>
</protein>
<dbReference type="STRING" id="351348.Maqu_1504"/>
<feature type="region of interest" description="Disordered" evidence="2">
    <location>
        <begin position="1"/>
        <end position="21"/>
    </location>
</feature>
<evidence type="ECO:0000256" key="2">
    <source>
        <dbReference type="SAM" id="MobiDB-lite"/>
    </source>
</evidence>
<evidence type="ECO:0000313" key="5">
    <source>
        <dbReference type="Proteomes" id="UP000000998"/>
    </source>
</evidence>
<dbReference type="InterPro" id="IPR006171">
    <property type="entry name" value="TOPRIM_dom"/>
</dbReference>
<accession>A1U0R9</accession>
<keyword evidence="1" id="KW-0175">Coiled coil</keyword>
<dbReference type="HOGENOM" id="CLU_034830_1_0_6"/>
<evidence type="ECO:0000256" key="1">
    <source>
        <dbReference type="SAM" id="Coils"/>
    </source>
</evidence>
<dbReference type="RefSeq" id="WP_011784990.1">
    <property type="nucleotide sequence ID" value="NC_008740.1"/>
</dbReference>
<dbReference type="KEGG" id="maq:Maqu_1504"/>
<dbReference type="OrthoDB" id="9763644at2"/>
<organism evidence="4 5">
    <name type="scientific">Marinobacter nauticus (strain ATCC 700491 / DSM 11845 / VT8)</name>
    <name type="common">Marinobacter aquaeolei</name>
    <dbReference type="NCBI Taxonomy" id="351348"/>
    <lineage>
        <taxon>Bacteria</taxon>
        <taxon>Pseudomonadati</taxon>
        <taxon>Pseudomonadota</taxon>
        <taxon>Gammaproteobacteria</taxon>
        <taxon>Pseudomonadales</taxon>
        <taxon>Marinobacteraceae</taxon>
        <taxon>Marinobacter</taxon>
    </lineage>
</organism>
<dbReference type="EMBL" id="CP000514">
    <property type="protein sequence ID" value="ABM18588.1"/>
    <property type="molecule type" value="Genomic_DNA"/>
</dbReference>
<reference evidence="5" key="1">
    <citation type="journal article" date="2011" name="Appl. Environ. Microbiol.">
        <title>Genomic potential of Marinobacter aquaeolei, a biogeochemical 'opportunitroph'.</title>
        <authorList>
            <person name="Singer E."/>
            <person name="Webb E.A."/>
            <person name="Nelson W.C."/>
            <person name="Heidelberg J.F."/>
            <person name="Ivanova N."/>
            <person name="Pati A."/>
            <person name="Edwards K.J."/>
        </authorList>
    </citation>
    <scope>NUCLEOTIDE SEQUENCE [LARGE SCALE GENOMIC DNA]</scope>
    <source>
        <strain evidence="5">ATCC 700491 / DSM 11845 / VT8</strain>
    </source>
</reference>
<proteinExistence type="predicted"/>
<dbReference type="eggNOG" id="COG4643">
    <property type="taxonomic scope" value="Bacteria"/>
</dbReference>
<evidence type="ECO:0000313" key="4">
    <source>
        <dbReference type="EMBL" id="ABM18588.1"/>
    </source>
</evidence>
<sequence>MKQAPAPEGARHQTQSQYSTPANYAERLNSIRAALLEAGIEPANSDALLSRLADAEGKPVRFSTASKPRSKNGWLIAYHDRGLPFVVIAGDWSTGAETKWVAGTGDTLNPAERRELKRRMAEAKRAREEEQARQWEARATAAARHWHSCSPADPLHPYLLRKGIQPHRARQKGRELVLLLEDFTGKAWSLQTIDEAGSKRLMAGGKKAGHFIVVDGPDYPARVLICEGWATGCTLAEIDAAALVLAAVDCGNLQAVATGARNRWPDADLIVCGDDDREKTVNAGAAAARAAALAAGARFALPEWPPEAPLSLSDFNDLHQWQRGKK</sequence>
<feature type="domain" description="Toprim" evidence="3">
    <location>
        <begin position="223"/>
        <end position="320"/>
    </location>
</feature>
<dbReference type="Pfam" id="PF13362">
    <property type="entry name" value="Toprim_3"/>
    <property type="match status" value="1"/>
</dbReference>
<feature type="compositionally biased region" description="Polar residues" evidence="2">
    <location>
        <begin position="12"/>
        <end position="21"/>
    </location>
</feature>